<name>A0ABV7MJP0_9HYPH</name>
<feature type="chain" id="PRO_5046241149" description="Porin" evidence="1">
    <location>
        <begin position="26"/>
        <end position="114"/>
    </location>
</feature>
<organism evidence="2 3">
    <name type="scientific">Mesorhizobium cantuariense</name>
    <dbReference type="NCBI Taxonomy" id="1300275"/>
    <lineage>
        <taxon>Bacteria</taxon>
        <taxon>Pseudomonadati</taxon>
        <taxon>Pseudomonadota</taxon>
        <taxon>Alphaproteobacteria</taxon>
        <taxon>Hyphomicrobiales</taxon>
        <taxon>Phyllobacteriaceae</taxon>
        <taxon>Mesorhizobium</taxon>
    </lineage>
</organism>
<sequence length="114" mass="11313">MNLMIKTTLALFVASIGFDPVSSFAQDASCSCATYQGPANPIGGCGLDVPANSSLDISRAGNSICLNLVGSEQTAAVQLSGGGGGFGPPEAIFDGVLLTNGVLSATQDDSGVSR</sequence>
<evidence type="ECO:0000313" key="3">
    <source>
        <dbReference type="Proteomes" id="UP001595648"/>
    </source>
</evidence>
<accession>A0ABV7MJP0</accession>
<keyword evidence="3" id="KW-1185">Reference proteome</keyword>
<evidence type="ECO:0008006" key="4">
    <source>
        <dbReference type="Google" id="ProtNLM"/>
    </source>
</evidence>
<evidence type="ECO:0000256" key="1">
    <source>
        <dbReference type="SAM" id="SignalP"/>
    </source>
</evidence>
<gene>
    <name evidence="2" type="ORF">ACFOJ9_09850</name>
</gene>
<dbReference type="EMBL" id="JBHRVD010000001">
    <property type="protein sequence ID" value="MFC3322081.1"/>
    <property type="molecule type" value="Genomic_DNA"/>
</dbReference>
<evidence type="ECO:0000313" key="2">
    <source>
        <dbReference type="EMBL" id="MFC3322081.1"/>
    </source>
</evidence>
<protein>
    <recommendedName>
        <fullName evidence="4">Porin</fullName>
    </recommendedName>
</protein>
<reference evidence="3" key="1">
    <citation type="journal article" date="2019" name="Int. J. Syst. Evol. Microbiol.">
        <title>The Global Catalogue of Microorganisms (GCM) 10K type strain sequencing project: providing services to taxonomists for standard genome sequencing and annotation.</title>
        <authorList>
            <consortium name="The Broad Institute Genomics Platform"/>
            <consortium name="The Broad Institute Genome Sequencing Center for Infectious Disease"/>
            <person name="Wu L."/>
            <person name="Ma J."/>
        </authorList>
    </citation>
    <scope>NUCLEOTIDE SEQUENCE [LARGE SCALE GENOMIC DNA]</scope>
    <source>
        <strain evidence="3">ICMP 19515</strain>
    </source>
</reference>
<proteinExistence type="predicted"/>
<feature type="signal peptide" evidence="1">
    <location>
        <begin position="1"/>
        <end position="25"/>
    </location>
</feature>
<dbReference type="RefSeq" id="WP_378978694.1">
    <property type="nucleotide sequence ID" value="NZ_JBHRVD010000001.1"/>
</dbReference>
<dbReference type="Proteomes" id="UP001595648">
    <property type="component" value="Unassembled WGS sequence"/>
</dbReference>
<keyword evidence="1" id="KW-0732">Signal</keyword>
<comment type="caution">
    <text evidence="2">The sequence shown here is derived from an EMBL/GenBank/DDBJ whole genome shotgun (WGS) entry which is preliminary data.</text>
</comment>